<dbReference type="AlphaFoldDB" id="A0A8X6QUG1"/>
<evidence type="ECO:0000313" key="2">
    <source>
        <dbReference type="EMBL" id="GFU31506.1"/>
    </source>
</evidence>
<proteinExistence type="predicted"/>
<name>A0A8X6QUG1_NEPPI</name>
<dbReference type="Proteomes" id="UP000887013">
    <property type="component" value="Unassembled WGS sequence"/>
</dbReference>
<gene>
    <name evidence="2" type="ORF">NPIL_408981</name>
</gene>
<dbReference type="EMBL" id="BMAW01082967">
    <property type="protein sequence ID" value="GFU31506.1"/>
    <property type="molecule type" value="Genomic_DNA"/>
</dbReference>
<evidence type="ECO:0000313" key="3">
    <source>
        <dbReference type="Proteomes" id="UP000887013"/>
    </source>
</evidence>
<keyword evidence="3" id="KW-1185">Reference proteome</keyword>
<feature type="region of interest" description="Disordered" evidence="1">
    <location>
        <begin position="76"/>
        <end position="96"/>
    </location>
</feature>
<reference evidence="2" key="1">
    <citation type="submission" date="2020-08" db="EMBL/GenBank/DDBJ databases">
        <title>Multicomponent nature underlies the extraordinary mechanical properties of spider dragline silk.</title>
        <authorList>
            <person name="Kono N."/>
            <person name="Nakamura H."/>
            <person name="Mori M."/>
            <person name="Yoshida Y."/>
            <person name="Ohtoshi R."/>
            <person name="Malay A.D."/>
            <person name="Moran D.A.P."/>
            <person name="Tomita M."/>
            <person name="Numata K."/>
            <person name="Arakawa K."/>
        </authorList>
    </citation>
    <scope>NUCLEOTIDE SEQUENCE</scope>
</reference>
<feature type="compositionally biased region" description="Basic and acidic residues" evidence="1">
    <location>
        <begin position="78"/>
        <end position="96"/>
    </location>
</feature>
<organism evidence="2 3">
    <name type="scientific">Nephila pilipes</name>
    <name type="common">Giant wood spider</name>
    <name type="synonym">Nephila maculata</name>
    <dbReference type="NCBI Taxonomy" id="299642"/>
    <lineage>
        <taxon>Eukaryota</taxon>
        <taxon>Metazoa</taxon>
        <taxon>Ecdysozoa</taxon>
        <taxon>Arthropoda</taxon>
        <taxon>Chelicerata</taxon>
        <taxon>Arachnida</taxon>
        <taxon>Araneae</taxon>
        <taxon>Araneomorphae</taxon>
        <taxon>Entelegynae</taxon>
        <taxon>Araneoidea</taxon>
        <taxon>Nephilidae</taxon>
        <taxon>Nephila</taxon>
    </lineage>
</organism>
<accession>A0A8X6QUG1</accession>
<comment type="caution">
    <text evidence="2">The sequence shown here is derived from an EMBL/GenBank/DDBJ whole genome shotgun (WGS) entry which is preliminary data.</text>
</comment>
<evidence type="ECO:0000256" key="1">
    <source>
        <dbReference type="SAM" id="MobiDB-lite"/>
    </source>
</evidence>
<protein>
    <submittedName>
        <fullName evidence="2">Uncharacterized protein</fullName>
    </submittedName>
</protein>
<sequence>MSVVDLACSGRALSQKDESIQKIHQKINENDRFTIYEISDQTIVNWRSCPQILTDGLQMRHVAAMFVPRLVHTGSKTHSSEFEAGLKKSDKKNPNF</sequence>